<dbReference type="GeneID" id="951432"/>
<organism evidence="1 2">
    <name type="scientific">Sulfolobus islandicus rod-shaped virus 2</name>
    <name type="common">SIRV2</name>
    <name type="synonym">Sulfolobus virus SIRV-2</name>
    <dbReference type="NCBI Taxonomy" id="157899"/>
    <lineage>
        <taxon>Viruses</taxon>
        <taxon>Adnaviria</taxon>
        <taxon>Zilligvirae</taxon>
        <taxon>Taleaviricota</taxon>
        <taxon>Tokiviricetes</taxon>
        <taxon>Ligamenvirales</taxon>
        <taxon>Rudiviridae</taxon>
        <taxon>Icerudivirus</taxon>
        <taxon>Icerudivirus hveragerdiense</taxon>
        <taxon>Icerudivirus SIRV2</taxon>
    </lineage>
</organism>
<dbReference type="Proteomes" id="UP000002271">
    <property type="component" value="Segment"/>
</dbReference>
<sequence length="488" mass="55556">MTLYDIYIHYAICEFIFLVEIYKLIVMGKRKGQRNISAMKYHLYNKILNRKSFPAFSVMFNAGVESVLPTPLESIQIPPGINTNYGIAYASIISTLLSALNNLASSVFNPNFNSQTFLSLGQSSNFGISNGINLLNNYTSLYDNYVELCNILYQPAVFDETYFDLSVYQPALSTEYQNQSCGKIEQYFSSLTTTNVSVDITTLGIGSTNIPNVDNYMYNNISDTGIIDLLNALNINFNQLPDFAKFVIAFIPDLNSIINSGFALDVAWLDRCVLAPETENGIQLQNGMILQYFADVFGMILDYTPLDFAVLMPDFNPENVTQDDLIAILSADKTVISIFGNLFKMHLYDPSPGGTNIAYSSEIENYAVSYEQFLQIQKIVNKKYSNIWYAKMIASATIEIARYPYQQNYSYTSGKRTLPYQEFLNYWKTKWKFYGLTDQDLQFAQQLGEQLQGQAKIENQIKLAQKSAKTKQYKPIFYYKNFQNIANR</sequence>
<dbReference type="RefSeq" id="NP_666567.1">
    <property type="nucleotide sequence ID" value="NC_004086.1"/>
</dbReference>
<reference evidence="1 2" key="1">
    <citation type="journal article" date="2001" name="Virology">
        <title>Sequences and replication of genomes of the archaeal rudiviruses SIRV1 and SIRV2: relationships to the archaeal lipothrixvirus SIFV and some eukaryal viruses.</title>
        <authorList>
            <person name="Peng X."/>
            <person name="Blum H."/>
            <person name="She Q."/>
            <person name="Mallok S."/>
            <person name="Brugger K."/>
            <person name="Garrett R.A."/>
            <person name="Zillig W."/>
            <person name="Prangishvili D."/>
        </authorList>
    </citation>
    <scope>NUCLEOTIDE SEQUENCE</scope>
    <source>
        <strain evidence="1 2">HVE10/4</strain>
    </source>
</reference>
<evidence type="ECO:0000313" key="2">
    <source>
        <dbReference type="Proteomes" id="UP000002271"/>
    </source>
</evidence>
<name>Q8V9N5_SIRV2</name>
<accession>Q8V9N5</accession>
<dbReference type="OrthoDB" id="2568at10239"/>
<dbReference type="EMBL" id="AJ344259">
    <property type="protein sequence ID" value="CAC87308.1"/>
    <property type="molecule type" value="Genomic_DNA"/>
</dbReference>
<dbReference type="KEGG" id="vg:951432"/>
<proteinExistence type="predicted"/>
<evidence type="ECO:0000313" key="1">
    <source>
        <dbReference type="EMBL" id="CAC87308.1"/>
    </source>
</evidence>
<keyword evidence="2" id="KW-1185">Reference proteome</keyword>
<protein>
    <submittedName>
        <fullName evidence="1">Uncharacterized protein</fullName>
    </submittedName>
</protein>
<organismHost>
    <name type="scientific">Saccharolobus islandicus</name>
    <name type="common">Sulfolobus islandicus</name>
    <dbReference type="NCBI Taxonomy" id="43080"/>
</organismHost>